<dbReference type="PANTHER" id="PTHR45668">
    <property type="entry name" value="SERINE/THREONINE-PROTEIN PHOSPHATASE 5-RELATED"/>
    <property type="match status" value="1"/>
</dbReference>
<keyword evidence="12" id="KW-0539">Nucleus</keyword>
<evidence type="ECO:0000256" key="17">
    <source>
        <dbReference type="PROSITE-ProRule" id="PRU00339"/>
    </source>
</evidence>
<dbReference type="Pfam" id="PF00149">
    <property type="entry name" value="Metallophos"/>
    <property type="match status" value="1"/>
</dbReference>
<evidence type="ECO:0000256" key="5">
    <source>
        <dbReference type="ARBA" id="ARBA00013081"/>
    </source>
</evidence>
<comment type="caution">
    <text evidence="19">The sequence shown here is derived from an EMBL/GenBank/DDBJ whole genome shotgun (WGS) entry which is preliminary data.</text>
</comment>
<dbReference type="GO" id="GO:0046872">
    <property type="term" value="F:metal ion binding"/>
    <property type="evidence" value="ECO:0007669"/>
    <property type="project" value="UniProtKB-KW"/>
</dbReference>
<keyword evidence="8" id="KW-0378">Hydrolase</keyword>
<dbReference type="SMART" id="SM00156">
    <property type="entry name" value="PP2Ac"/>
    <property type="match status" value="1"/>
</dbReference>
<dbReference type="PROSITE" id="PS50005">
    <property type="entry name" value="TPR"/>
    <property type="match status" value="2"/>
</dbReference>
<dbReference type="PIRSF" id="PIRSF033096">
    <property type="entry name" value="PPPtase_5"/>
    <property type="match status" value="1"/>
</dbReference>
<dbReference type="Proteomes" id="UP001515480">
    <property type="component" value="Unassembled WGS sequence"/>
</dbReference>
<evidence type="ECO:0000256" key="3">
    <source>
        <dbReference type="ARBA" id="ARBA00004123"/>
    </source>
</evidence>
<comment type="catalytic activity">
    <reaction evidence="14">
        <text>O-phospho-L-threonyl-[protein] + H2O = L-threonyl-[protein] + phosphate</text>
        <dbReference type="Rhea" id="RHEA:47004"/>
        <dbReference type="Rhea" id="RHEA-COMP:11060"/>
        <dbReference type="Rhea" id="RHEA-COMP:11605"/>
        <dbReference type="ChEBI" id="CHEBI:15377"/>
        <dbReference type="ChEBI" id="CHEBI:30013"/>
        <dbReference type="ChEBI" id="CHEBI:43474"/>
        <dbReference type="ChEBI" id="CHEBI:61977"/>
        <dbReference type="EC" id="3.1.3.16"/>
    </reaction>
    <physiologicalReaction direction="left-to-right" evidence="14">
        <dbReference type="Rhea" id="RHEA:47005"/>
    </physiologicalReaction>
</comment>
<keyword evidence="6" id="KW-0479">Metal-binding</keyword>
<organism evidence="19 20">
    <name type="scientific">Prymnesium parvum</name>
    <name type="common">Toxic golden alga</name>
    <dbReference type="NCBI Taxonomy" id="97485"/>
    <lineage>
        <taxon>Eukaryota</taxon>
        <taxon>Haptista</taxon>
        <taxon>Haptophyta</taxon>
        <taxon>Prymnesiophyceae</taxon>
        <taxon>Prymnesiales</taxon>
        <taxon>Prymnesiaceae</taxon>
        <taxon>Prymnesium</taxon>
    </lineage>
</organism>
<dbReference type="EMBL" id="JBGBPQ010000007">
    <property type="protein sequence ID" value="KAL1521351.1"/>
    <property type="molecule type" value="Genomic_DNA"/>
</dbReference>
<evidence type="ECO:0000256" key="7">
    <source>
        <dbReference type="ARBA" id="ARBA00022737"/>
    </source>
</evidence>
<dbReference type="EC" id="3.1.3.16" evidence="5"/>
<dbReference type="PANTHER" id="PTHR45668:SF5">
    <property type="entry name" value="SERINE_THREONINE-PROTEIN PHOSPHATASE 5"/>
    <property type="match status" value="1"/>
</dbReference>
<evidence type="ECO:0000256" key="15">
    <source>
        <dbReference type="ARBA" id="ARBA00073946"/>
    </source>
</evidence>
<dbReference type="FunFam" id="3.60.21.10:FF:000036">
    <property type="entry name" value="Serine/threonine protein phosphatase 5"/>
    <property type="match status" value="1"/>
</dbReference>
<proteinExistence type="inferred from homology"/>
<dbReference type="GO" id="GO:0005634">
    <property type="term" value="C:nucleus"/>
    <property type="evidence" value="ECO:0007669"/>
    <property type="project" value="UniProtKB-SubCell"/>
</dbReference>
<reference evidence="19 20" key="1">
    <citation type="journal article" date="2024" name="Science">
        <title>Giant polyketide synthase enzymes in the biosynthesis of giant marine polyether toxins.</title>
        <authorList>
            <person name="Fallon T.R."/>
            <person name="Shende V.V."/>
            <person name="Wierzbicki I.H."/>
            <person name="Pendleton A.L."/>
            <person name="Watervoot N.F."/>
            <person name="Auber R.P."/>
            <person name="Gonzalez D.J."/>
            <person name="Wisecaver J.H."/>
            <person name="Moore B.S."/>
        </authorList>
    </citation>
    <scope>NUCLEOTIDE SEQUENCE [LARGE SCALE GENOMIC DNA]</scope>
    <source>
        <strain evidence="19 20">12B1</strain>
    </source>
</reference>
<evidence type="ECO:0000256" key="4">
    <source>
        <dbReference type="ARBA" id="ARBA00008786"/>
    </source>
</evidence>
<dbReference type="GO" id="GO:0004722">
    <property type="term" value="F:protein serine/threonine phosphatase activity"/>
    <property type="evidence" value="ECO:0007669"/>
    <property type="project" value="UniProtKB-EC"/>
</dbReference>
<evidence type="ECO:0000256" key="9">
    <source>
        <dbReference type="ARBA" id="ARBA00022803"/>
    </source>
</evidence>
<comment type="cofactor">
    <cofactor evidence="1">
        <name>Mn(2+)</name>
        <dbReference type="ChEBI" id="CHEBI:29035"/>
    </cofactor>
</comment>
<dbReference type="GO" id="GO:0005737">
    <property type="term" value="C:cytoplasm"/>
    <property type="evidence" value="ECO:0007669"/>
    <property type="project" value="UniProtKB-ARBA"/>
</dbReference>
<dbReference type="InterPro" id="IPR006186">
    <property type="entry name" value="Ser/Thr-sp_prot-phosphatase"/>
</dbReference>
<comment type="cofactor">
    <cofactor evidence="2">
        <name>Mg(2+)</name>
        <dbReference type="ChEBI" id="CHEBI:18420"/>
    </cofactor>
</comment>
<evidence type="ECO:0000259" key="18">
    <source>
        <dbReference type="SMART" id="SM00156"/>
    </source>
</evidence>
<keyword evidence="10" id="KW-0904">Protein phosphatase</keyword>
<dbReference type="Gene3D" id="1.25.40.10">
    <property type="entry name" value="Tetratricopeptide repeat domain"/>
    <property type="match status" value="1"/>
</dbReference>
<dbReference type="AlphaFoldDB" id="A0AB34JIW5"/>
<dbReference type="Pfam" id="PF00515">
    <property type="entry name" value="TPR_1"/>
    <property type="match status" value="1"/>
</dbReference>
<keyword evidence="9 17" id="KW-0802">TPR repeat</keyword>
<evidence type="ECO:0000256" key="12">
    <source>
        <dbReference type="ARBA" id="ARBA00023242"/>
    </source>
</evidence>
<evidence type="ECO:0000256" key="16">
    <source>
        <dbReference type="PIRSR" id="PIRSR033096-1"/>
    </source>
</evidence>
<evidence type="ECO:0000256" key="6">
    <source>
        <dbReference type="ARBA" id="ARBA00022723"/>
    </source>
</evidence>
<dbReference type="SUPFAM" id="SSF48452">
    <property type="entry name" value="TPR-like"/>
    <property type="match status" value="1"/>
</dbReference>
<keyword evidence="7" id="KW-0677">Repeat</keyword>
<keyword evidence="20" id="KW-1185">Reference proteome</keyword>
<sequence>MSAEEGTTKAEAVKDEGNALFKMGRYADAVAKYNEAVELDPEVPAYYTNRAFCHLKMENHGLAIADATVALELDKTYFKAYYRRGSAHMALGRYKEALKDFKSVRQLKPNDKDAFEKFKAAEKEVKRVAFEKAIHSDSPADKPVAEQLDIENMPVESGYAGPRPTFPLSSDMVLEIAQHLKEQKQLHRKFVFQILIAVKEQLDALPTLVDVPIPDGTHINVCGDTHGQYYDLLNIFETFGYPSASNPYLFNGDFVDRGSFSLEVVLLLFAFKVLHPEHVHLTRGNHESLSMNKIYGFEGEVKHKYSQQMFQLFTEVFHCLPLAYVLGGKIMVVHGGLFSRDDVMLDDIRKIDRKREPPDEGLMSEMLWSDPQPMNGRAPSKRGVGLSFGPDVTAAFLDRNGLDMVVRSHEVKDAGFEVEANGRLVTIFSAPNYCDQMGNQGALLRFDSSCKYEAKQFSAVPHPPVRPMAYAGSMSGMFGY</sequence>
<dbReference type="InterPro" id="IPR041753">
    <property type="entry name" value="PP5_C"/>
</dbReference>
<feature type="active site" description="Proton donor/acceptor" evidence="16">
    <location>
        <position position="286"/>
    </location>
</feature>
<protein>
    <recommendedName>
        <fullName evidence="15">Serine/threonine-protein phosphatase T</fullName>
        <ecNumber evidence="5">3.1.3.16</ecNumber>
    </recommendedName>
</protein>
<feature type="repeat" description="TPR" evidence="17">
    <location>
        <begin position="78"/>
        <end position="111"/>
    </location>
</feature>
<dbReference type="PROSITE" id="PS50293">
    <property type="entry name" value="TPR_REGION"/>
    <property type="match status" value="2"/>
</dbReference>
<dbReference type="CDD" id="cd07417">
    <property type="entry name" value="MPP_PP5_C"/>
    <property type="match status" value="1"/>
</dbReference>
<comment type="similarity">
    <text evidence="4">Belongs to the PPP phosphatase family. PP-5 (PP-T) subfamily.</text>
</comment>
<dbReference type="PRINTS" id="PR00114">
    <property type="entry name" value="STPHPHTASE"/>
</dbReference>
<keyword evidence="11" id="KW-0464">Manganese</keyword>
<dbReference type="InterPro" id="IPR051134">
    <property type="entry name" value="PPP_phosphatase"/>
</dbReference>
<dbReference type="InterPro" id="IPR029052">
    <property type="entry name" value="Metallo-depent_PP-like"/>
</dbReference>
<evidence type="ECO:0000256" key="10">
    <source>
        <dbReference type="ARBA" id="ARBA00022912"/>
    </source>
</evidence>
<evidence type="ECO:0000313" key="19">
    <source>
        <dbReference type="EMBL" id="KAL1521351.1"/>
    </source>
</evidence>
<evidence type="ECO:0000256" key="11">
    <source>
        <dbReference type="ARBA" id="ARBA00023211"/>
    </source>
</evidence>
<dbReference type="Pfam" id="PF08321">
    <property type="entry name" value="PPP5"/>
    <property type="match status" value="1"/>
</dbReference>
<dbReference type="SUPFAM" id="SSF56300">
    <property type="entry name" value="Metallo-dependent phosphatases"/>
    <property type="match status" value="1"/>
</dbReference>
<evidence type="ECO:0000256" key="14">
    <source>
        <dbReference type="ARBA" id="ARBA00048832"/>
    </source>
</evidence>
<name>A0AB34JIW5_PRYPA</name>
<comment type="subcellular location">
    <subcellularLocation>
        <location evidence="3">Nucleus</location>
    </subcellularLocation>
</comment>
<evidence type="ECO:0000256" key="13">
    <source>
        <dbReference type="ARBA" id="ARBA00047986"/>
    </source>
</evidence>
<feature type="repeat" description="TPR" evidence="17">
    <location>
        <begin position="10"/>
        <end position="43"/>
    </location>
</feature>
<gene>
    <name evidence="19" type="ORF">AB1Y20_021018</name>
</gene>
<dbReference type="Pfam" id="PF13414">
    <property type="entry name" value="TPR_11"/>
    <property type="match status" value="1"/>
</dbReference>
<dbReference type="InterPro" id="IPR011990">
    <property type="entry name" value="TPR-like_helical_dom_sf"/>
</dbReference>
<dbReference type="Gene3D" id="3.60.21.10">
    <property type="match status" value="1"/>
</dbReference>
<evidence type="ECO:0000256" key="2">
    <source>
        <dbReference type="ARBA" id="ARBA00001946"/>
    </source>
</evidence>
<dbReference type="InterPro" id="IPR013235">
    <property type="entry name" value="PPP_dom"/>
</dbReference>
<feature type="domain" description="Serine/threonine specific protein phosphatases" evidence="18">
    <location>
        <begin position="186"/>
        <end position="461"/>
    </location>
</feature>
<dbReference type="SMART" id="SM00028">
    <property type="entry name" value="TPR"/>
    <property type="match status" value="3"/>
</dbReference>
<evidence type="ECO:0000256" key="1">
    <source>
        <dbReference type="ARBA" id="ARBA00001936"/>
    </source>
</evidence>
<dbReference type="InterPro" id="IPR004843">
    <property type="entry name" value="Calcineurin-like_PHP"/>
</dbReference>
<dbReference type="InterPro" id="IPR019734">
    <property type="entry name" value="TPR_rpt"/>
</dbReference>
<evidence type="ECO:0000313" key="20">
    <source>
        <dbReference type="Proteomes" id="UP001515480"/>
    </source>
</evidence>
<evidence type="ECO:0000256" key="8">
    <source>
        <dbReference type="ARBA" id="ARBA00022801"/>
    </source>
</evidence>
<accession>A0AB34JIW5</accession>
<comment type="catalytic activity">
    <reaction evidence="13">
        <text>O-phospho-L-seryl-[protein] + H2O = L-seryl-[protein] + phosphate</text>
        <dbReference type="Rhea" id="RHEA:20629"/>
        <dbReference type="Rhea" id="RHEA-COMP:9863"/>
        <dbReference type="Rhea" id="RHEA-COMP:11604"/>
        <dbReference type="ChEBI" id="CHEBI:15377"/>
        <dbReference type="ChEBI" id="CHEBI:29999"/>
        <dbReference type="ChEBI" id="CHEBI:43474"/>
        <dbReference type="ChEBI" id="CHEBI:83421"/>
        <dbReference type="EC" id="3.1.3.16"/>
    </reaction>
    <physiologicalReaction direction="left-to-right" evidence="13">
        <dbReference type="Rhea" id="RHEA:20630"/>
    </physiologicalReaction>
</comment>